<dbReference type="GO" id="GO:0022613">
    <property type="term" value="P:ribonucleoprotein complex biogenesis"/>
    <property type="evidence" value="ECO:0007669"/>
    <property type="project" value="UniProtKB-ARBA"/>
</dbReference>
<evidence type="ECO:0000256" key="8">
    <source>
        <dbReference type="ARBA" id="ARBA00023187"/>
    </source>
</evidence>
<gene>
    <name evidence="16" type="ORF">DAKH74_016200</name>
</gene>
<evidence type="ECO:0000256" key="2">
    <source>
        <dbReference type="ARBA" id="ARBA00012552"/>
    </source>
</evidence>
<dbReference type="InterPro" id="IPR007502">
    <property type="entry name" value="Helicase-assoc_dom"/>
</dbReference>
<keyword evidence="8" id="KW-0508">mRNA splicing</keyword>
<evidence type="ECO:0000256" key="7">
    <source>
        <dbReference type="ARBA" id="ARBA00022840"/>
    </source>
</evidence>
<dbReference type="FunFam" id="1.20.120.1080:FF:000018">
    <property type="entry name" value="Pre-mRNA-splicing factor ATP-dependent RNA helicase prp16"/>
    <property type="match status" value="1"/>
</dbReference>
<comment type="subcellular location">
    <subcellularLocation>
        <location evidence="1">Nucleus</location>
    </subcellularLocation>
</comment>
<keyword evidence="7" id="KW-0067">ATP-binding</keyword>
<dbReference type="GO" id="GO:0034458">
    <property type="term" value="F:3'-5' RNA helicase activity"/>
    <property type="evidence" value="ECO:0007669"/>
    <property type="project" value="TreeGrafter"/>
</dbReference>
<evidence type="ECO:0000259" key="15">
    <source>
        <dbReference type="PROSITE" id="PS51194"/>
    </source>
</evidence>
<dbReference type="FunFam" id="3.40.50.300:FF:000615">
    <property type="entry name" value="pre-mRNA-splicing factor ATP-dependent RNA helicase DEAH7"/>
    <property type="match status" value="1"/>
</dbReference>
<evidence type="ECO:0000256" key="6">
    <source>
        <dbReference type="ARBA" id="ARBA00022806"/>
    </source>
</evidence>
<feature type="domain" description="Helicase C-terminal" evidence="15">
    <location>
        <begin position="568"/>
        <end position="763"/>
    </location>
</feature>
<evidence type="ECO:0000256" key="10">
    <source>
        <dbReference type="ARBA" id="ARBA00038040"/>
    </source>
</evidence>
<organism evidence="16 17">
    <name type="scientific">Maudiozyma humilis</name>
    <name type="common">Sour dough yeast</name>
    <name type="synonym">Kazachstania humilis</name>
    <dbReference type="NCBI Taxonomy" id="51915"/>
    <lineage>
        <taxon>Eukaryota</taxon>
        <taxon>Fungi</taxon>
        <taxon>Dikarya</taxon>
        <taxon>Ascomycota</taxon>
        <taxon>Saccharomycotina</taxon>
        <taxon>Saccharomycetes</taxon>
        <taxon>Saccharomycetales</taxon>
        <taxon>Saccharomycetaceae</taxon>
        <taxon>Maudiozyma</taxon>
    </lineage>
</organism>
<dbReference type="AlphaFoldDB" id="A0AAV5RTP8"/>
<dbReference type="SUPFAM" id="SSF52540">
    <property type="entry name" value="P-loop containing nucleoside triphosphate hydrolases"/>
    <property type="match status" value="1"/>
</dbReference>
<proteinExistence type="inferred from homology"/>
<dbReference type="EMBL" id="BTGD01000003">
    <property type="protein sequence ID" value="GMM55004.1"/>
    <property type="molecule type" value="Genomic_DNA"/>
</dbReference>
<dbReference type="SMART" id="SM00487">
    <property type="entry name" value="DEXDc"/>
    <property type="match status" value="1"/>
</dbReference>
<dbReference type="SMART" id="SM00490">
    <property type="entry name" value="HELICc"/>
    <property type="match status" value="1"/>
</dbReference>
<dbReference type="Gene3D" id="1.20.120.1080">
    <property type="match status" value="1"/>
</dbReference>
<evidence type="ECO:0000256" key="9">
    <source>
        <dbReference type="ARBA" id="ARBA00023242"/>
    </source>
</evidence>
<dbReference type="EC" id="3.6.4.13" evidence="2"/>
<dbReference type="InterPro" id="IPR027417">
    <property type="entry name" value="P-loop_NTPase"/>
</dbReference>
<evidence type="ECO:0000256" key="3">
    <source>
        <dbReference type="ARBA" id="ARBA00022664"/>
    </source>
</evidence>
<protein>
    <recommendedName>
        <fullName evidence="12">Pre-mRNA-splicing factor ATP-dependent RNA helicase PRP16</fullName>
        <ecNumber evidence="2">3.6.4.13</ecNumber>
    </recommendedName>
</protein>
<evidence type="ECO:0000313" key="17">
    <source>
        <dbReference type="Proteomes" id="UP001377567"/>
    </source>
</evidence>
<evidence type="ECO:0000256" key="5">
    <source>
        <dbReference type="ARBA" id="ARBA00022801"/>
    </source>
</evidence>
<evidence type="ECO:0000256" key="1">
    <source>
        <dbReference type="ARBA" id="ARBA00004123"/>
    </source>
</evidence>
<dbReference type="PANTHER" id="PTHR18934">
    <property type="entry name" value="ATP-DEPENDENT RNA HELICASE"/>
    <property type="match status" value="1"/>
</dbReference>
<accession>A0AAV5RTP8</accession>
<dbReference type="GO" id="GO:0005524">
    <property type="term" value="F:ATP binding"/>
    <property type="evidence" value="ECO:0007669"/>
    <property type="project" value="UniProtKB-KW"/>
</dbReference>
<dbReference type="Pfam" id="PF21010">
    <property type="entry name" value="HA2_C"/>
    <property type="match status" value="1"/>
</dbReference>
<evidence type="ECO:0000259" key="14">
    <source>
        <dbReference type="PROSITE" id="PS51192"/>
    </source>
</evidence>
<dbReference type="InterPro" id="IPR011709">
    <property type="entry name" value="DEAD-box_helicase_OB_fold"/>
</dbReference>
<feature type="region of interest" description="Disordered" evidence="13">
    <location>
        <begin position="174"/>
        <end position="197"/>
    </location>
</feature>
<dbReference type="InterPro" id="IPR048333">
    <property type="entry name" value="HA2_WH"/>
</dbReference>
<dbReference type="InterPro" id="IPR049945">
    <property type="entry name" value="AAA_22"/>
</dbReference>
<evidence type="ECO:0000256" key="12">
    <source>
        <dbReference type="ARBA" id="ARBA00070009"/>
    </source>
</evidence>
<comment type="caution">
    <text evidence="16">The sequence shown here is derived from an EMBL/GenBank/DDBJ whole genome shotgun (WGS) entry which is preliminary data.</text>
</comment>
<dbReference type="PROSITE" id="PS51192">
    <property type="entry name" value="HELICASE_ATP_BIND_1"/>
    <property type="match status" value="1"/>
</dbReference>
<dbReference type="InterPro" id="IPR002464">
    <property type="entry name" value="DNA/RNA_helicase_DEAH_CS"/>
</dbReference>
<dbReference type="Pfam" id="PF04408">
    <property type="entry name" value="WHD_HA2"/>
    <property type="match status" value="1"/>
</dbReference>
<dbReference type="CDD" id="cd18791">
    <property type="entry name" value="SF2_C_RHA"/>
    <property type="match status" value="1"/>
</dbReference>
<feature type="domain" description="Helicase ATP-binding" evidence="14">
    <location>
        <begin position="390"/>
        <end position="554"/>
    </location>
</feature>
<dbReference type="InterPro" id="IPR014001">
    <property type="entry name" value="Helicase_ATP-bd"/>
</dbReference>
<keyword evidence="4" id="KW-0547">Nucleotide-binding</keyword>
<keyword evidence="17" id="KW-1185">Reference proteome</keyword>
<dbReference type="GO" id="GO:0016887">
    <property type="term" value="F:ATP hydrolysis activity"/>
    <property type="evidence" value="ECO:0007669"/>
    <property type="project" value="InterPro"/>
</dbReference>
<sequence length="1103" mass="124031">MSGSDERVVELLQAHTKVNVTASFVKIVRRLRERHSADEAAFVRTCKALGKFSNAEEVFAEVFRVLGEGEKLQPAEKAAEKAAVPPAQAPPAATVPKRRKFALSFSDDESDDDGDTAASVTVSKKANPFLMAGDDDDDDEESDTVPAAKIQFKRIKKDQASCLKEYSKPKVVSSASLSKAQESAPIKKQQSTNEDRDWYNFDDDYGNPVSEELTLQNELDSKLDEVQPVIDRNYHLQSAAYRDAVNSEIQLNVLPTDMRKKWLPTFLQEYATKYGVSSGAIIGSLLESTKRADTVNPFRNPESEFSVNARKGSRLVNLKRQQKELNQRAKENTTVEGSKISEAVGLKDEKISEKSAKSAKYTSTEKPAYKEDIKATRESLPCFRSRSDLLTMVRDNQVCIIVGETGSGKTTQLPQYLYEDGFSNDGRIIGVTQPRRVAAMSVAKRVAQEMDVPLKEEVGYSIRFEDFSSPKTRIKFMTDGILLREALLDNNLDKYSCIIIDEAHERTLSTDVLLGILRTLLQRRKDLKLIITSATMNAAKFSKFFGNAPQFTIPGRTFPVEVNYSKYPVVDYVEAAVKQAVSIHMTTSIQSGDILIFMTGQEDIEVTADAIREKLVEVYRKKDQISTFEEIENIEIFPIYSALDPELQNRIFKKLDETKRKIVIATNIAETSLTIDGIRYVIDCGYSKLKVYNPRIGLDSLAITPIALANANQRSGRAGRTGPGVAYRLYTEESADNDMYASPIPEIQRTSLSNTVLLLKSLHIKDVINFPFLDSPPIQTLLNSLYELWTMGAIDNFGYLTKFGTDMSKLPLQPALSKILLNSIRYGCSEEMLVIVSMLSIPQVFRRPKEREKESDQARSRFFVAQSDHLTLLNVYLQLSSNRFSPKWCDKHFVQYKSLQKAEDIRKQLLRVMQKQNFSLKSAGSNWDVIRQCICTGFSHQAAKLSGLKKYVHLRTGMHTLIHPTSALYGMGDLPGYVIYNELLMTSTEYLVCVTAVDPFWLMESGLLLYDIKRIEESKETSDGLFNSNEVSKSEDSELLEAKKVVGDKLDKCLRDRKILIDKLALDNEKHAASLKKETASPQNVNSGNSNNTIGIKKRRRFF</sequence>
<keyword evidence="3" id="KW-0507">mRNA processing</keyword>
<evidence type="ECO:0000256" key="4">
    <source>
        <dbReference type="ARBA" id="ARBA00022741"/>
    </source>
</evidence>
<keyword evidence="9" id="KW-0539">Nucleus</keyword>
<evidence type="ECO:0000256" key="13">
    <source>
        <dbReference type="SAM" id="MobiDB-lite"/>
    </source>
</evidence>
<evidence type="ECO:0000313" key="16">
    <source>
        <dbReference type="EMBL" id="GMM55004.1"/>
    </source>
</evidence>
<dbReference type="PANTHER" id="PTHR18934:SF91">
    <property type="entry name" value="PRE-MRNA-SPLICING FACTOR ATP-DEPENDENT RNA HELICASE PRP16"/>
    <property type="match status" value="1"/>
</dbReference>
<dbReference type="GO" id="GO:0000398">
    <property type="term" value="P:mRNA splicing, via spliceosome"/>
    <property type="evidence" value="ECO:0007669"/>
    <property type="project" value="UniProtKB-ARBA"/>
</dbReference>
<dbReference type="PROSITE" id="PS51194">
    <property type="entry name" value="HELICASE_CTER"/>
    <property type="match status" value="1"/>
</dbReference>
<dbReference type="Pfam" id="PF13401">
    <property type="entry name" value="AAA_22"/>
    <property type="match status" value="1"/>
</dbReference>
<comment type="similarity">
    <text evidence="10">Belongs to the DEAD box helicase family. DEAH subfamily. PRP16 sub-subfamily.</text>
</comment>
<dbReference type="SMART" id="SM00847">
    <property type="entry name" value="HA2"/>
    <property type="match status" value="1"/>
</dbReference>
<dbReference type="Pfam" id="PF00271">
    <property type="entry name" value="Helicase_C"/>
    <property type="match status" value="1"/>
</dbReference>
<dbReference type="PROSITE" id="PS00690">
    <property type="entry name" value="DEAH_ATP_HELICASE"/>
    <property type="match status" value="1"/>
</dbReference>
<dbReference type="GO" id="GO:0003723">
    <property type="term" value="F:RNA binding"/>
    <property type="evidence" value="ECO:0007669"/>
    <property type="project" value="TreeGrafter"/>
</dbReference>
<dbReference type="Proteomes" id="UP001377567">
    <property type="component" value="Unassembled WGS sequence"/>
</dbReference>
<dbReference type="InterPro" id="IPR001650">
    <property type="entry name" value="Helicase_C-like"/>
</dbReference>
<dbReference type="FunFam" id="3.40.50.300:FF:000007">
    <property type="entry name" value="Pre-mRNA-splicing factor ATP-dependent RNA helicase"/>
    <property type="match status" value="1"/>
</dbReference>
<dbReference type="Gene3D" id="3.40.50.300">
    <property type="entry name" value="P-loop containing nucleotide triphosphate hydrolases"/>
    <property type="match status" value="2"/>
</dbReference>
<name>A0AAV5RTP8_MAUHU</name>
<dbReference type="GO" id="GO:0071826">
    <property type="term" value="P:protein-RNA complex organization"/>
    <property type="evidence" value="ECO:0007669"/>
    <property type="project" value="UniProtKB-ARBA"/>
</dbReference>
<reference evidence="16 17" key="1">
    <citation type="journal article" date="2023" name="Elife">
        <title>Identification of key yeast species and microbe-microbe interactions impacting larval growth of Drosophila in the wild.</title>
        <authorList>
            <person name="Mure A."/>
            <person name="Sugiura Y."/>
            <person name="Maeda R."/>
            <person name="Honda K."/>
            <person name="Sakurai N."/>
            <person name="Takahashi Y."/>
            <person name="Watada M."/>
            <person name="Katoh T."/>
            <person name="Gotoh A."/>
            <person name="Gotoh Y."/>
            <person name="Taniguchi I."/>
            <person name="Nakamura K."/>
            <person name="Hayashi T."/>
            <person name="Katayama T."/>
            <person name="Uemura T."/>
            <person name="Hattori Y."/>
        </authorList>
    </citation>
    <scope>NUCLEOTIDE SEQUENCE [LARGE SCALE GENOMIC DNA]</scope>
    <source>
        <strain evidence="16 17">KH-74</strain>
    </source>
</reference>
<keyword evidence="6 16" id="KW-0347">Helicase</keyword>
<comment type="catalytic activity">
    <reaction evidence="11">
        <text>ATP + H2O = ADP + phosphate + H(+)</text>
        <dbReference type="Rhea" id="RHEA:13065"/>
        <dbReference type="ChEBI" id="CHEBI:15377"/>
        <dbReference type="ChEBI" id="CHEBI:15378"/>
        <dbReference type="ChEBI" id="CHEBI:30616"/>
        <dbReference type="ChEBI" id="CHEBI:43474"/>
        <dbReference type="ChEBI" id="CHEBI:456216"/>
        <dbReference type="EC" id="3.6.4.13"/>
    </reaction>
</comment>
<dbReference type="GO" id="GO:0005681">
    <property type="term" value="C:spliceosomal complex"/>
    <property type="evidence" value="ECO:0007669"/>
    <property type="project" value="UniProtKB-ARBA"/>
</dbReference>
<dbReference type="Pfam" id="PF07717">
    <property type="entry name" value="OB_NTP_bind"/>
    <property type="match status" value="1"/>
</dbReference>
<keyword evidence="5" id="KW-0378">Hydrolase</keyword>
<evidence type="ECO:0000256" key="11">
    <source>
        <dbReference type="ARBA" id="ARBA00047984"/>
    </source>
</evidence>